<dbReference type="EMBL" id="CAXLJL010000101">
    <property type="protein sequence ID" value="CAL5131563.1"/>
    <property type="molecule type" value="Genomic_DNA"/>
</dbReference>
<feature type="domain" description="RNA polymerase II assembly factor Rtp1 C-terminal" evidence="2">
    <location>
        <begin position="893"/>
        <end position="1016"/>
    </location>
</feature>
<feature type="domain" description="TANGO6 N-terminal" evidence="3">
    <location>
        <begin position="73"/>
        <end position="257"/>
    </location>
</feature>
<dbReference type="InterPro" id="IPR011989">
    <property type="entry name" value="ARM-like"/>
</dbReference>
<evidence type="ECO:0008006" key="6">
    <source>
        <dbReference type="Google" id="ProtNLM"/>
    </source>
</evidence>
<evidence type="ECO:0000259" key="3">
    <source>
        <dbReference type="Pfam" id="PF25267"/>
    </source>
</evidence>
<name>A0AAV2T8C3_CALDB</name>
<sequence length="1168" mass="128600">MASHVFDSIGVLLPDHQSDPQNVYIELANCVESYLNCIERTDLAAELSGKEVTESFCICCMHCLDMCACVNTKSPNISEPVFSTSNLEKLNKLLQFLVCLGIYPRLDAGVSLPLELRMDSFTNYKCSPKVDKSDRFASLLKIAKCMLRLRNSSLDQLKSLISPKYFLGDLIAALVQVAYGQGIKPEFMKSSNEEIRLAREAQKILWTLLCDLPGYVAMKELLILQGGCKAPVEVKGSVHLPLAPKWLRTTCGRLLSRLLVRPAPISSGVSFGVKNLLLASATLAPGLIGSSRSTTSMDPRMLPALAQGLARILAAPPAFLSKSKSATAEKATLKYYESIAAQVLDVIHLRDSCPSSNKEVMTGDSSDSISRFGHLVGLISVHEVCTRNPDLGKRLFLWPLVGVLQRCVVDDPSAVSLDPVGLIPDTTDAVELASPEQISQLLEYISDLISCPTPSRIVLNELVRHSAPIFQLLVRVTSDERAWQLEADCSEDVTDQQKKKESSVARSQIIAVLCQMLSVAVESRADRLSLLRSWLGLPPSATVPTDHPLVAISCHPRLLFRYRQPVEVLTPCDQRNAESTDVPIPYRCTLSTEPTNLGNTPNEFPSMVDSLVDLLTFMTPCKTPSEDQDMEERPCVQFLLEQESEGKNDAVSSKNSVASMLISDLFLSLVADLNDSISVVLRNQSPDAVFLSFVEGVDDRALTKTAEMGLISSLLASEMIDHFADRIWPQDFKQTVCLFQMTLKRLCAVMQRSDNKELQKFLTETLSQLLGILAFYINQLGPPSGTNSSVRDEFSHLLPTLTELESAATAQPTVVTSSQVELIRCLRVMLATRGAVNTAKVSEHVSVGSEEAHLIPDKSAMGHKLIQELDPVPSDECTDSQPSHSDVPLSPTLQEAFDQLTDPLIPVRGHALIVISRLLESRDQCVFGNEERIYKEVVHQLSDMDSYIYLNAIRALSALGQAFTDRVLAVILRRFHDLGQGAPSRTESGQVADERIEYRLKLCEAIARILRDLGEMAPKYRTVVMNGLMAGTRDPEPLIRAASLSTLSDICCLLRHSIAPVIYEVFALIELNLVHDTSPAVRKAAANLARSLLLSDGDSGLPDWISADVLRDLNRLLSDRAKIERDMEVKEQIEAALGQLDKCARISVFPKPLTPSDLVKEIHVLRPF</sequence>
<evidence type="ECO:0000313" key="5">
    <source>
        <dbReference type="Proteomes" id="UP001497525"/>
    </source>
</evidence>
<dbReference type="Pfam" id="PF25267">
    <property type="entry name" value="TANGO6_N"/>
    <property type="match status" value="1"/>
</dbReference>
<dbReference type="Proteomes" id="UP001497525">
    <property type="component" value="Unassembled WGS sequence"/>
</dbReference>
<dbReference type="InterPro" id="IPR039600">
    <property type="entry name" value="TANGO6/Rtp1"/>
</dbReference>
<protein>
    <recommendedName>
        <fullName evidence="6">RNA polymerase II assembly factor Rtp1 C-terminal domain-containing protein</fullName>
    </recommendedName>
</protein>
<evidence type="ECO:0000256" key="1">
    <source>
        <dbReference type="ARBA" id="ARBA00005724"/>
    </source>
</evidence>
<accession>A0AAV2T8C3</accession>
<dbReference type="PANTHER" id="PTHR20959:SF1">
    <property type="entry name" value="TRANSPORT AND GOLGI ORGANIZATION PROTEIN 6 HOMOLOG"/>
    <property type="match status" value="1"/>
</dbReference>
<comment type="similarity">
    <text evidence="1">Belongs to the Tango6 family.</text>
</comment>
<dbReference type="InterPro" id="IPR019451">
    <property type="entry name" value="Rtp1_C1"/>
</dbReference>
<comment type="caution">
    <text evidence="4">The sequence shown here is derived from an EMBL/GenBank/DDBJ whole genome shotgun (WGS) entry which is preliminary data.</text>
</comment>
<dbReference type="Gene3D" id="1.25.10.10">
    <property type="entry name" value="Leucine-rich Repeat Variant"/>
    <property type="match status" value="1"/>
</dbReference>
<proteinExistence type="inferred from homology"/>
<dbReference type="AlphaFoldDB" id="A0AAV2T8C3"/>
<dbReference type="InterPro" id="IPR016024">
    <property type="entry name" value="ARM-type_fold"/>
</dbReference>
<evidence type="ECO:0000259" key="2">
    <source>
        <dbReference type="Pfam" id="PF10363"/>
    </source>
</evidence>
<dbReference type="PANTHER" id="PTHR20959">
    <property type="entry name" value="TRANSPORT AND GOLGI ORGANIZATION PROTEIN 6 FAMILY MEMBER"/>
    <property type="match status" value="1"/>
</dbReference>
<dbReference type="InterPro" id="IPR057347">
    <property type="entry name" value="TANGO6_N"/>
</dbReference>
<reference evidence="4" key="1">
    <citation type="submission" date="2024-06" db="EMBL/GenBank/DDBJ databases">
        <authorList>
            <person name="Liu X."/>
            <person name="Lenzi L."/>
            <person name="Haldenby T S."/>
            <person name="Uol C."/>
        </authorList>
    </citation>
    <scope>NUCLEOTIDE SEQUENCE</scope>
</reference>
<dbReference type="SUPFAM" id="SSF48371">
    <property type="entry name" value="ARM repeat"/>
    <property type="match status" value="1"/>
</dbReference>
<dbReference type="GO" id="GO:0009306">
    <property type="term" value="P:protein secretion"/>
    <property type="evidence" value="ECO:0007669"/>
    <property type="project" value="TreeGrafter"/>
</dbReference>
<evidence type="ECO:0000313" key="4">
    <source>
        <dbReference type="EMBL" id="CAL5131563.1"/>
    </source>
</evidence>
<gene>
    <name evidence="4" type="ORF">CDAUBV1_LOCUS4053</name>
</gene>
<dbReference type="Pfam" id="PF10363">
    <property type="entry name" value="RTP1_C1"/>
    <property type="match status" value="1"/>
</dbReference>
<organism evidence="4 5">
    <name type="scientific">Calicophoron daubneyi</name>
    <name type="common">Rumen fluke</name>
    <name type="synonym">Paramphistomum daubneyi</name>
    <dbReference type="NCBI Taxonomy" id="300641"/>
    <lineage>
        <taxon>Eukaryota</taxon>
        <taxon>Metazoa</taxon>
        <taxon>Spiralia</taxon>
        <taxon>Lophotrochozoa</taxon>
        <taxon>Platyhelminthes</taxon>
        <taxon>Trematoda</taxon>
        <taxon>Digenea</taxon>
        <taxon>Plagiorchiida</taxon>
        <taxon>Pronocephalata</taxon>
        <taxon>Paramphistomoidea</taxon>
        <taxon>Paramphistomidae</taxon>
        <taxon>Calicophoron</taxon>
    </lineage>
</organism>